<evidence type="ECO:0000313" key="1">
    <source>
        <dbReference type="EMBL" id="KAJ7570279.1"/>
    </source>
</evidence>
<accession>A0ACC2EUU0</accession>
<name>A0ACC2EUU0_DIPCM</name>
<sequence>MSTIWTPRLVYLTSIICGYGFLVQFAPIMPYYVPYLVQVKHLGIQQVTTQVLPVVSYSVLLFTILSAPACRLLSYRGVVIIGTFSVLASQVILLLARTLFWIQLSMVTI</sequence>
<reference evidence="2" key="1">
    <citation type="journal article" date="2024" name="Proc. Natl. Acad. Sci. U.S.A.">
        <title>Extraordinary preservation of gene collinearity over three hundred million years revealed in homosporous lycophytes.</title>
        <authorList>
            <person name="Li C."/>
            <person name="Wickell D."/>
            <person name="Kuo L.Y."/>
            <person name="Chen X."/>
            <person name="Nie B."/>
            <person name="Liao X."/>
            <person name="Peng D."/>
            <person name="Ji J."/>
            <person name="Jenkins J."/>
            <person name="Williams M."/>
            <person name="Shu S."/>
            <person name="Plott C."/>
            <person name="Barry K."/>
            <person name="Rajasekar S."/>
            <person name="Grimwood J."/>
            <person name="Han X."/>
            <person name="Sun S."/>
            <person name="Hou Z."/>
            <person name="He W."/>
            <person name="Dai G."/>
            <person name="Sun C."/>
            <person name="Schmutz J."/>
            <person name="Leebens-Mack J.H."/>
            <person name="Li F.W."/>
            <person name="Wang L."/>
        </authorList>
    </citation>
    <scope>NUCLEOTIDE SEQUENCE [LARGE SCALE GENOMIC DNA]</scope>
    <source>
        <strain evidence="2">cv. PW_Plant_1</strain>
    </source>
</reference>
<dbReference type="Proteomes" id="UP001162992">
    <property type="component" value="Chromosome 1"/>
</dbReference>
<dbReference type="EMBL" id="CM055092">
    <property type="protein sequence ID" value="KAJ7570279.1"/>
    <property type="molecule type" value="Genomic_DNA"/>
</dbReference>
<organism evidence="1 2">
    <name type="scientific">Diphasiastrum complanatum</name>
    <name type="common">Issler's clubmoss</name>
    <name type="synonym">Lycopodium complanatum</name>
    <dbReference type="NCBI Taxonomy" id="34168"/>
    <lineage>
        <taxon>Eukaryota</taxon>
        <taxon>Viridiplantae</taxon>
        <taxon>Streptophyta</taxon>
        <taxon>Embryophyta</taxon>
        <taxon>Tracheophyta</taxon>
        <taxon>Lycopodiopsida</taxon>
        <taxon>Lycopodiales</taxon>
        <taxon>Lycopodiaceae</taxon>
        <taxon>Lycopodioideae</taxon>
        <taxon>Diphasiastrum</taxon>
    </lineage>
</organism>
<protein>
    <submittedName>
        <fullName evidence="1">Uncharacterized protein</fullName>
    </submittedName>
</protein>
<proteinExistence type="predicted"/>
<evidence type="ECO:0000313" key="2">
    <source>
        <dbReference type="Proteomes" id="UP001162992"/>
    </source>
</evidence>
<comment type="caution">
    <text evidence="1">The sequence shown here is derived from an EMBL/GenBank/DDBJ whole genome shotgun (WGS) entry which is preliminary data.</text>
</comment>
<gene>
    <name evidence="1" type="ORF">O6H91_01G112900</name>
</gene>
<keyword evidence="2" id="KW-1185">Reference proteome</keyword>